<name>A0ABT7GM77_9ACTN</name>
<gene>
    <name evidence="1" type="ORF">QEZ40_000337</name>
</gene>
<keyword evidence="2" id="KW-1185">Reference proteome</keyword>
<sequence>MLIGHAWSVPDLPGTVEHVHGIDRAAAAVAVAGSGTAVLLPAVTEDAVRELAAQGVTLPRKSTSFGPKPAAGLAVRLLSHW</sequence>
<protein>
    <submittedName>
        <fullName evidence="1">Uncharacterized protein</fullName>
    </submittedName>
</protein>
<accession>A0ABT7GM77</accession>
<evidence type="ECO:0000313" key="2">
    <source>
        <dbReference type="Proteomes" id="UP001223390"/>
    </source>
</evidence>
<evidence type="ECO:0000313" key="1">
    <source>
        <dbReference type="EMBL" id="MDK9494459.1"/>
    </source>
</evidence>
<proteinExistence type="predicted"/>
<dbReference type="Proteomes" id="UP001223390">
    <property type="component" value="Unassembled WGS sequence"/>
</dbReference>
<dbReference type="RefSeq" id="WP_285340333.1">
    <property type="nucleotide sequence ID" value="NZ_JASITI010000001.1"/>
</dbReference>
<dbReference type="EMBL" id="JASITI010000001">
    <property type="protein sequence ID" value="MDK9494459.1"/>
    <property type="molecule type" value="Genomic_DNA"/>
</dbReference>
<comment type="caution">
    <text evidence="1">The sequence shown here is derived from an EMBL/GenBank/DDBJ whole genome shotgun (WGS) entry which is preliminary data.</text>
</comment>
<organism evidence="1 2">
    <name type="scientific">Streptomyces katrae</name>
    <dbReference type="NCBI Taxonomy" id="68223"/>
    <lineage>
        <taxon>Bacteria</taxon>
        <taxon>Bacillati</taxon>
        <taxon>Actinomycetota</taxon>
        <taxon>Actinomycetes</taxon>
        <taxon>Kitasatosporales</taxon>
        <taxon>Streptomycetaceae</taxon>
        <taxon>Streptomyces</taxon>
    </lineage>
</organism>
<reference evidence="1 2" key="1">
    <citation type="submission" date="2023-05" db="EMBL/GenBank/DDBJ databases">
        <title>Sequencing and Assembly of Streptomyces sp. NP73.</title>
        <authorList>
            <person name="Konwar A.N."/>
            <person name="Saikia K."/>
            <person name="Thakur D."/>
        </authorList>
    </citation>
    <scope>NUCLEOTIDE SEQUENCE [LARGE SCALE GENOMIC DNA]</scope>
    <source>
        <strain evidence="1 2">NP73</strain>
    </source>
</reference>